<evidence type="ECO:0000256" key="5">
    <source>
        <dbReference type="ARBA" id="ARBA00048391"/>
    </source>
</evidence>
<name>A0ABQ2H5Q7_9PORP</name>
<dbReference type="Proteomes" id="UP000653477">
    <property type="component" value="Unassembled WGS sequence"/>
</dbReference>
<protein>
    <recommendedName>
        <fullName evidence="1">peptide chain release factor N(5)-glutamine methyltransferase</fullName>
        <ecNumber evidence="1">2.1.1.297</ecNumber>
    </recommendedName>
</protein>
<dbReference type="CDD" id="cd02440">
    <property type="entry name" value="AdoMet_MTases"/>
    <property type="match status" value="1"/>
</dbReference>
<dbReference type="InterPro" id="IPR002052">
    <property type="entry name" value="DNA_methylase_N6_adenine_CS"/>
</dbReference>
<accession>A0ABQ2H5Q7</accession>
<evidence type="ECO:0000313" key="7">
    <source>
        <dbReference type="EMBL" id="GGM46227.1"/>
    </source>
</evidence>
<reference evidence="8" key="1">
    <citation type="journal article" date="2019" name="Int. J. Syst. Evol. Microbiol.">
        <title>The Global Catalogue of Microorganisms (GCM) 10K type strain sequencing project: providing services to taxonomists for standard genome sequencing and annotation.</title>
        <authorList>
            <consortium name="The Broad Institute Genomics Platform"/>
            <consortium name="The Broad Institute Genome Sequencing Center for Infectious Disease"/>
            <person name="Wu L."/>
            <person name="Ma J."/>
        </authorList>
    </citation>
    <scope>NUCLEOTIDE SEQUENCE [LARGE SCALE GENOMIC DNA]</scope>
    <source>
        <strain evidence="8">JCM 30531</strain>
    </source>
</reference>
<dbReference type="SUPFAM" id="SSF53335">
    <property type="entry name" value="S-adenosyl-L-methionine-dependent methyltransferases"/>
    <property type="match status" value="1"/>
</dbReference>
<proteinExistence type="predicted"/>
<dbReference type="PANTHER" id="PTHR18895">
    <property type="entry name" value="HEMK METHYLTRANSFERASE"/>
    <property type="match status" value="1"/>
</dbReference>
<organism evidence="7 8">
    <name type="scientific">Porphyromonas pasteri</name>
    <dbReference type="NCBI Taxonomy" id="1583331"/>
    <lineage>
        <taxon>Bacteria</taxon>
        <taxon>Pseudomonadati</taxon>
        <taxon>Bacteroidota</taxon>
        <taxon>Bacteroidia</taxon>
        <taxon>Bacteroidales</taxon>
        <taxon>Porphyromonadaceae</taxon>
        <taxon>Porphyromonas</taxon>
    </lineage>
</organism>
<dbReference type="InterPro" id="IPR007848">
    <property type="entry name" value="Small_mtfrase_dom"/>
</dbReference>
<comment type="catalytic activity">
    <reaction evidence="5">
        <text>L-glutaminyl-[peptide chain release factor] + S-adenosyl-L-methionine = N(5)-methyl-L-glutaminyl-[peptide chain release factor] + S-adenosyl-L-homocysteine + H(+)</text>
        <dbReference type="Rhea" id="RHEA:42896"/>
        <dbReference type="Rhea" id="RHEA-COMP:10271"/>
        <dbReference type="Rhea" id="RHEA-COMP:10272"/>
        <dbReference type="ChEBI" id="CHEBI:15378"/>
        <dbReference type="ChEBI" id="CHEBI:30011"/>
        <dbReference type="ChEBI" id="CHEBI:57856"/>
        <dbReference type="ChEBI" id="CHEBI:59789"/>
        <dbReference type="ChEBI" id="CHEBI:61891"/>
        <dbReference type="EC" id="2.1.1.297"/>
    </reaction>
</comment>
<dbReference type="PANTHER" id="PTHR18895:SF74">
    <property type="entry name" value="MTRF1L RELEASE FACTOR GLUTAMINE METHYLTRANSFERASE"/>
    <property type="match status" value="1"/>
</dbReference>
<keyword evidence="8" id="KW-1185">Reference proteome</keyword>
<keyword evidence="3" id="KW-0808">Transferase</keyword>
<evidence type="ECO:0000256" key="3">
    <source>
        <dbReference type="ARBA" id="ARBA00022679"/>
    </source>
</evidence>
<evidence type="ECO:0000313" key="8">
    <source>
        <dbReference type="Proteomes" id="UP000653477"/>
    </source>
</evidence>
<comment type="caution">
    <text evidence="7">The sequence shown here is derived from an EMBL/GenBank/DDBJ whole genome shotgun (WGS) entry which is preliminary data.</text>
</comment>
<sequence>MLHDLSAGTPLQYVLGYAYFAGHRLTVAPGVLIPRPETEELIELILQHPESRSSQRLLDVGTGSGCIAYALTAALPEVSQSVALEVSSEAAPIAEANFEALRKATGREVYLWKHDLFALLEEHTPPTPPLDLIVSNPPYIHPEEAEEMTPQVLLHEPHLALFAPEASPIAYYIALAELVAQGYLRSGGNLWVELNPLYATATEEAMLERIGRRHAKTELIHDLSGKVRFLHLTYCPAE</sequence>
<dbReference type="GO" id="GO:0008168">
    <property type="term" value="F:methyltransferase activity"/>
    <property type="evidence" value="ECO:0007669"/>
    <property type="project" value="UniProtKB-KW"/>
</dbReference>
<dbReference type="EMBL" id="BMPU01000001">
    <property type="protein sequence ID" value="GGM46227.1"/>
    <property type="molecule type" value="Genomic_DNA"/>
</dbReference>
<evidence type="ECO:0000259" key="6">
    <source>
        <dbReference type="Pfam" id="PF05175"/>
    </source>
</evidence>
<gene>
    <name evidence="7" type="primary">prmC</name>
    <name evidence="7" type="ORF">GCM10007088_01250</name>
</gene>
<dbReference type="Gene3D" id="3.40.50.150">
    <property type="entry name" value="Vaccinia Virus protein VP39"/>
    <property type="match status" value="1"/>
</dbReference>
<evidence type="ECO:0000256" key="1">
    <source>
        <dbReference type="ARBA" id="ARBA00012771"/>
    </source>
</evidence>
<dbReference type="PROSITE" id="PS00092">
    <property type="entry name" value="N6_MTASE"/>
    <property type="match status" value="1"/>
</dbReference>
<dbReference type="Pfam" id="PF05175">
    <property type="entry name" value="MTS"/>
    <property type="match status" value="1"/>
</dbReference>
<feature type="domain" description="Methyltransferase small" evidence="6">
    <location>
        <begin position="43"/>
        <end position="156"/>
    </location>
</feature>
<dbReference type="InterPro" id="IPR004556">
    <property type="entry name" value="HemK-like"/>
</dbReference>
<keyword evidence="2 7" id="KW-0489">Methyltransferase</keyword>
<keyword evidence="4" id="KW-0949">S-adenosyl-L-methionine</keyword>
<evidence type="ECO:0000256" key="4">
    <source>
        <dbReference type="ARBA" id="ARBA00022691"/>
    </source>
</evidence>
<dbReference type="InterPro" id="IPR050320">
    <property type="entry name" value="N5-glutamine_MTase"/>
</dbReference>
<dbReference type="EC" id="2.1.1.297" evidence="1"/>
<dbReference type="NCBIfam" id="TIGR00536">
    <property type="entry name" value="hemK_fam"/>
    <property type="match status" value="1"/>
</dbReference>
<dbReference type="InterPro" id="IPR029063">
    <property type="entry name" value="SAM-dependent_MTases_sf"/>
</dbReference>
<evidence type="ECO:0000256" key="2">
    <source>
        <dbReference type="ARBA" id="ARBA00022603"/>
    </source>
</evidence>
<dbReference type="GO" id="GO:0032259">
    <property type="term" value="P:methylation"/>
    <property type="evidence" value="ECO:0007669"/>
    <property type="project" value="UniProtKB-KW"/>
</dbReference>